<dbReference type="InterPro" id="IPR027417">
    <property type="entry name" value="P-loop_NTPase"/>
</dbReference>
<dbReference type="SUPFAM" id="SSF52156">
    <property type="entry name" value="Initiation factor IF2/eIF5b, domain 3"/>
    <property type="match status" value="1"/>
</dbReference>
<dbReference type="STRING" id="1802333.A3G03_02465"/>
<evidence type="ECO:0000256" key="8">
    <source>
        <dbReference type="RuleBase" id="RU000644"/>
    </source>
</evidence>
<dbReference type="SUPFAM" id="SSF50447">
    <property type="entry name" value="Translation proteins"/>
    <property type="match status" value="2"/>
</dbReference>
<keyword evidence="6" id="KW-0342">GTP-binding</keyword>
<dbReference type="PRINTS" id="PR00315">
    <property type="entry name" value="ELONGATNFCT"/>
</dbReference>
<evidence type="ECO:0000256" key="3">
    <source>
        <dbReference type="ARBA" id="ARBA00022540"/>
    </source>
</evidence>
<dbReference type="InterPro" id="IPR023115">
    <property type="entry name" value="TIF_IF2_dom3"/>
</dbReference>
<dbReference type="PANTHER" id="PTHR43381:SF4">
    <property type="entry name" value="EUKARYOTIC TRANSLATION INITIATION FACTOR 5B"/>
    <property type="match status" value="1"/>
</dbReference>
<evidence type="ECO:0000256" key="1">
    <source>
        <dbReference type="ARBA" id="ARBA00007733"/>
    </source>
</evidence>
<dbReference type="InterPro" id="IPR036925">
    <property type="entry name" value="TIF_IF2_dom3_sf"/>
</dbReference>
<dbReference type="InterPro" id="IPR005225">
    <property type="entry name" value="Small_GTP-bd"/>
</dbReference>
<dbReference type="Pfam" id="PF11987">
    <property type="entry name" value="IF-2"/>
    <property type="match status" value="1"/>
</dbReference>
<dbReference type="NCBIfam" id="TIGR00487">
    <property type="entry name" value="IF-2"/>
    <property type="match status" value="1"/>
</dbReference>
<keyword evidence="4" id="KW-0547">Nucleotide-binding</keyword>
<evidence type="ECO:0000256" key="2">
    <source>
        <dbReference type="ARBA" id="ARBA00020675"/>
    </source>
</evidence>
<accession>A0A1G2P9N4</accession>
<name>A0A1G2P9N4_9BACT</name>
<dbReference type="PANTHER" id="PTHR43381">
    <property type="entry name" value="TRANSLATION INITIATION FACTOR IF-2-RELATED"/>
    <property type="match status" value="1"/>
</dbReference>
<evidence type="ECO:0000313" key="11">
    <source>
        <dbReference type="Proteomes" id="UP000176355"/>
    </source>
</evidence>
<dbReference type="Pfam" id="PF22042">
    <property type="entry name" value="EF-G_D2"/>
    <property type="match status" value="1"/>
</dbReference>
<dbReference type="GO" id="GO:0005737">
    <property type="term" value="C:cytoplasm"/>
    <property type="evidence" value="ECO:0007669"/>
    <property type="project" value="UniProtKB-UniRule"/>
</dbReference>
<dbReference type="FunFam" id="3.40.50.10050:FF:000001">
    <property type="entry name" value="Translation initiation factor IF-2"/>
    <property type="match status" value="1"/>
</dbReference>
<dbReference type="NCBIfam" id="TIGR00231">
    <property type="entry name" value="small_GTP"/>
    <property type="match status" value="1"/>
</dbReference>
<comment type="function">
    <text evidence="8">One of the essential components for the initiation of protein synthesis. Protects formylmethionyl-tRNA from spontaneous hydrolysis and promotes its binding to the 30S ribosomal subunits. Also involved in the hydrolysis of GTP during the formation of the 70S ribosomal complex.</text>
</comment>
<proteinExistence type="inferred from homology"/>
<evidence type="ECO:0000313" key="10">
    <source>
        <dbReference type="EMBL" id="OHA44439.1"/>
    </source>
</evidence>
<evidence type="ECO:0000259" key="9">
    <source>
        <dbReference type="PROSITE" id="PS51722"/>
    </source>
</evidence>
<dbReference type="InterPro" id="IPR009000">
    <property type="entry name" value="Transl_B-barrel_sf"/>
</dbReference>
<gene>
    <name evidence="10" type="ORF">A3G03_02465</name>
</gene>
<dbReference type="GO" id="GO:0003924">
    <property type="term" value="F:GTPase activity"/>
    <property type="evidence" value="ECO:0007669"/>
    <property type="project" value="InterPro"/>
</dbReference>
<evidence type="ECO:0000256" key="7">
    <source>
        <dbReference type="NCBIfam" id="TIGR00487"/>
    </source>
</evidence>
<evidence type="ECO:0000256" key="5">
    <source>
        <dbReference type="ARBA" id="ARBA00022917"/>
    </source>
</evidence>
<dbReference type="Gene3D" id="3.40.50.10050">
    <property type="entry name" value="Translation initiation factor IF- 2, domain 3"/>
    <property type="match status" value="1"/>
</dbReference>
<comment type="similarity">
    <text evidence="1 8">Belongs to the TRAFAC class translation factor GTPase superfamily. Classic translation factor GTPase family. IF-2 subfamily.</text>
</comment>
<dbReference type="SUPFAM" id="SSF52540">
    <property type="entry name" value="P-loop containing nucleoside triphosphate hydrolases"/>
    <property type="match status" value="1"/>
</dbReference>
<reference evidence="10 11" key="1">
    <citation type="journal article" date="2016" name="Nat. Commun.">
        <title>Thousands of microbial genomes shed light on interconnected biogeochemical processes in an aquifer system.</title>
        <authorList>
            <person name="Anantharaman K."/>
            <person name="Brown C.T."/>
            <person name="Hug L.A."/>
            <person name="Sharon I."/>
            <person name="Castelle C.J."/>
            <person name="Probst A.J."/>
            <person name="Thomas B.C."/>
            <person name="Singh A."/>
            <person name="Wilkins M.J."/>
            <person name="Karaoz U."/>
            <person name="Brodie E.L."/>
            <person name="Williams K.H."/>
            <person name="Hubbard S.S."/>
            <person name="Banfield J.F."/>
        </authorList>
    </citation>
    <scope>NUCLEOTIDE SEQUENCE [LARGE SCALE GENOMIC DNA]</scope>
</reference>
<protein>
    <recommendedName>
        <fullName evidence="2 7">Translation initiation factor IF-2</fullName>
    </recommendedName>
</protein>
<sequence>MKTKSEQPKISQAPAERPPVVVVMGHIDHGKSTLLDYIRKTNVTDKETGGITQHIGAYEAIHKDSDGKEHHITFLDTPGHAAFAGIRSRGASVADVAILVVSAEDGVKPQTLEALACIKRCDIPFIIAINKIDKPNADVEKTKNNLAENEIYIEGYGGDVPWTAISAKTGEGVNELLDLVLLAANIRGLKSESTKAVLGIIIEVNHDAKRGSSATAIIKEGTLKKSDFVVAENAYSPLRTMENFRAEPLGEARPGQPVRIIGWRGEPRIGTELRVAKTKKEAEKLTIQFRVKLSENFLTKSKTAATEKKNPEETDSFPPQNETSVAAIVIKADVAGSLEAITHELEKIKEEKLKIKVLAGGVGEITEGDVKTAATADKPLIIGFNVKIDATAKAAAERLGVQIEFFDIIYKLGEWLETFIAARRPKVTTEEMTGRAKILKIFSQNKDKQIIGGRVEEGVLTPGAIVKILRRETEIGRGKIRGMQQQKVVIQEAKKDTEFGALVEAKIEIAPGDRLEAFSLVTK</sequence>
<evidence type="ECO:0000256" key="6">
    <source>
        <dbReference type="ARBA" id="ARBA00023134"/>
    </source>
</evidence>
<keyword evidence="3 8" id="KW-0396">Initiation factor</keyword>
<dbReference type="GO" id="GO:0003743">
    <property type="term" value="F:translation initiation factor activity"/>
    <property type="evidence" value="ECO:0007669"/>
    <property type="project" value="UniProtKB-UniRule"/>
</dbReference>
<dbReference type="Pfam" id="PF00009">
    <property type="entry name" value="GTP_EFTU"/>
    <property type="match status" value="1"/>
</dbReference>
<dbReference type="CDD" id="cd01887">
    <property type="entry name" value="IF2_eIF5B"/>
    <property type="match status" value="1"/>
</dbReference>
<feature type="domain" description="Tr-type G" evidence="9">
    <location>
        <begin position="16"/>
        <end position="189"/>
    </location>
</feature>
<dbReference type="Proteomes" id="UP000176355">
    <property type="component" value="Unassembled WGS sequence"/>
</dbReference>
<comment type="caution">
    <text evidence="10">The sequence shown here is derived from an EMBL/GenBank/DDBJ whole genome shotgun (WGS) entry which is preliminary data.</text>
</comment>
<organism evidence="10 11">
    <name type="scientific">Candidatus Taylorbacteria bacterium RIFCSPLOWO2_12_FULL_44_15c</name>
    <dbReference type="NCBI Taxonomy" id="1802333"/>
    <lineage>
        <taxon>Bacteria</taxon>
        <taxon>Candidatus Tayloriibacteriota</taxon>
    </lineage>
</organism>
<dbReference type="InterPro" id="IPR000795">
    <property type="entry name" value="T_Tr_GTP-bd_dom"/>
</dbReference>
<dbReference type="InterPro" id="IPR000178">
    <property type="entry name" value="TF_IF2_bacterial-like"/>
</dbReference>
<dbReference type="InterPro" id="IPR053905">
    <property type="entry name" value="EF-G-like_DII"/>
</dbReference>
<keyword evidence="5 8" id="KW-0648">Protein biosynthesis</keyword>
<evidence type="ECO:0000256" key="4">
    <source>
        <dbReference type="ARBA" id="ARBA00022741"/>
    </source>
</evidence>
<dbReference type="Gene3D" id="2.40.30.10">
    <property type="entry name" value="Translation factors"/>
    <property type="match status" value="2"/>
</dbReference>
<dbReference type="GO" id="GO:0005525">
    <property type="term" value="F:GTP binding"/>
    <property type="evidence" value="ECO:0007669"/>
    <property type="project" value="UniProtKB-KW"/>
</dbReference>
<dbReference type="InterPro" id="IPR015760">
    <property type="entry name" value="TIF_IF2"/>
</dbReference>
<dbReference type="Gene3D" id="3.40.50.300">
    <property type="entry name" value="P-loop containing nucleotide triphosphate hydrolases"/>
    <property type="match status" value="1"/>
</dbReference>
<dbReference type="PROSITE" id="PS51722">
    <property type="entry name" value="G_TR_2"/>
    <property type="match status" value="1"/>
</dbReference>
<dbReference type="AlphaFoldDB" id="A0A1G2P9N4"/>
<dbReference type="FunFam" id="3.40.50.300:FF:000019">
    <property type="entry name" value="Translation initiation factor IF-2"/>
    <property type="match status" value="1"/>
</dbReference>
<dbReference type="EMBL" id="MHSL01000002">
    <property type="protein sequence ID" value="OHA44439.1"/>
    <property type="molecule type" value="Genomic_DNA"/>
</dbReference>